<dbReference type="Gene3D" id="3.30.1050.10">
    <property type="entry name" value="SCP2 sterol-binding domain"/>
    <property type="match status" value="1"/>
</dbReference>
<dbReference type="Pfam" id="PF02036">
    <property type="entry name" value="SCP2"/>
    <property type="match status" value="1"/>
</dbReference>
<gene>
    <name evidence="2" type="ORF">UFOPK2658_01562</name>
    <name evidence="3" type="ORF">UFOPK3304_01634</name>
    <name evidence="4" type="ORF">UFOPK3494_01218</name>
</gene>
<dbReference type="EMBL" id="CAEZYH010000090">
    <property type="protein sequence ID" value="CAB4728948.1"/>
    <property type="molecule type" value="Genomic_DNA"/>
</dbReference>
<evidence type="ECO:0000313" key="4">
    <source>
        <dbReference type="EMBL" id="CAB4906136.1"/>
    </source>
</evidence>
<dbReference type="EMBL" id="CAFBMF010000085">
    <property type="protein sequence ID" value="CAB4906136.1"/>
    <property type="molecule type" value="Genomic_DNA"/>
</dbReference>
<dbReference type="InterPro" id="IPR036527">
    <property type="entry name" value="SCP2_sterol-bd_dom_sf"/>
</dbReference>
<feature type="domain" description="SCP2" evidence="1">
    <location>
        <begin position="25"/>
        <end position="116"/>
    </location>
</feature>
<proteinExistence type="predicted"/>
<evidence type="ECO:0000313" key="3">
    <source>
        <dbReference type="EMBL" id="CAB4880880.1"/>
    </source>
</evidence>
<sequence length="135" mass="14671">MTFPFLSDEWMDAAKAIRAKYQGQAPKITAVIRINQVITDVPFGDGSIKSYMDTSSGEMEVELGELENPDAVVTTDWATARQIFGLNDQAAAMQAFMGGKIKVAGDMMKMMAMQTAIPQSDITAKVADEIKAITE</sequence>
<reference evidence="4" key="1">
    <citation type="submission" date="2020-05" db="EMBL/GenBank/DDBJ databases">
        <authorList>
            <person name="Chiriac C."/>
            <person name="Salcher M."/>
            <person name="Ghai R."/>
            <person name="Kavagutti S V."/>
        </authorList>
    </citation>
    <scope>NUCLEOTIDE SEQUENCE</scope>
</reference>
<dbReference type="AlphaFoldDB" id="A0A6J7GGJ6"/>
<organism evidence="4">
    <name type="scientific">freshwater metagenome</name>
    <dbReference type="NCBI Taxonomy" id="449393"/>
    <lineage>
        <taxon>unclassified sequences</taxon>
        <taxon>metagenomes</taxon>
        <taxon>ecological metagenomes</taxon>
    </lineage>
</organism>
<protein>
    <submittedName>
        <fullName evidence="4">Unannotated protein</fullName>
    </submittedName>
</protein>
<dbReference type="EMBL" id="CAFBLJ010000121">
    <property type="protein sequence ID" value="CAB4880880.1"/>
    <property type="molecule type" value="Genomic_DNA"/>
</dbReference>
<dbReference type="SUPFAM" id="SSF55718">
    <property type="entry name" value="SCP-like"/>
    <property type="match status" value="1"/>
</dbReference>
<accession>A0A6J7GGJ6</accession>
<dbReference type="InterPro" id="IPR003033">
    <property type="entry name" value="SCP2_sterol-bd_dom"/>
</dbReference>
<evidence type="ECO:0000313" key="2">
    <source>
        <dbReference type="EMBL" id="CAB4728948.1"/>
    </source>
</evidence>
<evidence type="ECO:0000259" key="1">
    <source>
        <dbReference type="Pfam" id="PF02036"/>
    </source>
</evidence>
<name>A0A6J7GGJ6_9ZZZZ</name>